<dbReference type="SUPFAM" id="SSF55729">
    <property type="entry name" value="Acyl-CoA N-acyltransferases (Nat)"/>
    <property type="match status" value="1"/>
</dbReference>
<dbReference type="InterPro" id="IPR016181">
    <property type="entry name" value="Acyl_CoA_acyltransferase"/>
</dbReference>
<dbReference type="EMBL" id="MAYT01000012">
    <property type="protein sequence ID" value="OCA88919.1"/>
    <property type="molecule type" value="Genomic_DNA"/>
</dbReference>
<proteinExistence type="predicted"/>
<protein>
    <recommendedName>
        <fullName evidence="1">N-acetyltransferase domain-containing protein</fullName>
    </recommendedName>
</protein>
<organism evidence="2 3">
    <name type="scientific">Pseudobacillus wudalianchiensis</name>
    <dbReference type="NCBI Taxonomy" id="1743143"/>
    <lineage>
        <taxon>Bacteria</taxon>
        <taxon>Bacillati</taxon>
        <taxon>Bacillota</taxon>
        <taxon>Bacilli</taxon>
        <taxon>Bacillales</taxon>
        <taxon>Bacillaceae</taxon>
        <taxon>Pseudobacillus</taxon>
    </lineage>
</organism>
<evidence type="ECO:0000313" key="2">
    <source>
        <dbReference type="EMBL" id="OCA88919.1"/>
    </source>
</evidence>
<dbReference type="Gene3D" id="3.40.630.30">
    <property type="match status" value="1"/>
</dbReference>
<accession>A0A1B9AYF2</accession>
<reference evidence="3" key="1">
    <citation type="submission" date="2016-05" db="EMBL/GenBank/DDBJ databases">
        <authorList>
            <person name="Liu B."/>
            <person name="Wang J."/>
            <person name="Zhu Y."/>
            <person name="Liu G."/>
            <person name="Chen Q."/>
            <person name="Chen Z."/>
            <person name="Lan J."/>
            <person name="Che J."/>
            <person name="Ge C."/>
            <person name="Shi H."/>
            <person name="Pan Z."/>
            <person name="Liu X."/>
        </authorList>
    </citation>
    <scope>NUCLEOTIDE SEQUENCE [LARGE SCALE GENOMIC DNA]</scope>
    <source>
        <strain evidence="3">FJAT-27215</strain>
    </source>
</reference>
<dbReference type="GO" id="GO:0016747">
    <property type="term" value="F:acyltransferase activity, transferring groups other than amino-acyl groups"/>
    <property type="evidence" value="ECO:0007669"/>
    <property type="project" value="InterPro"/>
</dbReference>
<comment type="caution">
    <text evidence="2">The sequence shown here is derived from an EMBL/GenBank/DDBJ whole genome shotgun (WGS) entry which is preliminary data.</text>
</comment>
<feature type="domain" description="N-acetyltransferase" evidence="1">
    <location>
        <begin position="36"/>
        <end position="185"/>
    </location>
</feature>
<name>A0A1B9AYF2_9BACI</name>
<dbReference type="AlphaFoldDB" id="A0A1B9AYF2"/>
<evidence type="ECO:0000313" key="3">
    <source>
        <dbReference type="Proteomes" id="UP000092578"/>
    </source>
</evidence>
<dbReference type="InterPro" id="IPR000182">
    <property type="entry name" value="GNAT_dom"/>
</dbReference>
<keyword evidence="3" id="KW-1185">Reference proteome</keyword>
<dbReference type="PROSITE" id="PS51186">
    <property type="entry name" value="GNAT"/>
    <property type="match status" value="1"/>
</dbReference>
<dbReference type="Proteomes" id="UP000092578">
    <property type="component" value="Unassembled WGS sequence"/>
</dbReference>
<evidence type="ECO:0000259" key="1">
    <source>
        <dbReference type="PROSITE" id="PS51186"/>
    </source>
</evidence>
<sequence>MNLIKKFVRFFARRLFVLDKVILFKMDQANEVNSPVILKKADINNINDILNFQNKKYLILFKKFLKEGGVGYLGYLDDRCIHRSWVVVEEGSLINLHPLVKRKLDRNAVYIHYCETAPAARGKGVYPYVISTIAKDFQNKTVLICVNNKNIPSIKGVKKAGFKPVESVTVIALLGIVIRMQKDLKGVEV</sequence>
<dbReference type="RefSeq" id="WP_065410232.1">
    <property type="nucleotide sequence ID" value="NZ_MAYT01000012.1"/>
</dbReference>
<gene>
    <name evidence="2" type="ORF">A8F95_05705</name>
</gene>